<gene>
    <name evidence="1" type="ORF">METZ01_LOCUS209336</name>
</gene>
<organism evidence="1">
    <name type="scientific">marine metagenome</name>
    <dbReference type="NCBI Taxonomy" id="408172"/>
    <lineage>
        <taxon>unclassified sequences</taxon>
        <taxon>metagenomes</taxon>
        <taxon>ecological metagenomes</taxon>
    </lineage>
</organism>
<name>A0A382F1H1_9ZZZZ</name>
<protein>
    <submittedName>
        <fullName evidence="1">Uncharacterized protein</fullName>
    </submittedName>
</protein>
<reference evidence="1" key="1">
    <citation type="submission" date="2018-05" db="EMBL/GenBank/DDBJ databases">
        <authorList>
            <person name="Lanie J.A."/>
            <person name="Ng W.-L."/>
            <person name="Kazmierczak K.M."/>
            <person name="Andrzejewski T.M."/>
            <person name="Davidsen T.M."/>
            <person name="Wayne K.J."/>
            <person name="Tettelin H."/>
            <person name="Glass J.I."/>
            <person name="Rusch D."/>
            <person name="Podicherti R."/>
            <person name="Tsui H.-C.T."/>
            <person name="Winkler M.E."/>
        </authorList>
    </citation>
    <scope>NUCLEOTIDE SEQUENCE</scope>
</reference>
<sequence length="29" mass="2829">YKPVLEITPVLLRMLVGSSGTAGGAGAGN</sequence>
<evidence type="ECO:0000313" key="1">
    <source>
        <dbReference type="EMBL" id="SVB56482.1"/>
    </source>
</evidence>
<proteinExistence type="predicted"/>
<accession>A0A382F1H1</accession>
<dbReference type="AlphaFoldDB" id="A0A382F1H1"/>
<dbReference type="EMBL" id="UINC01047335">
    <property type="protein sequence ID" value="SVB56482.1"/>
    <property type="molecule type" value="Genomic_DNA"/>
</dbReference>
<feature type="non-terminal residue" evidence="1">
    <location>
        <position position="1"/>
    </location>
</feature>